<dbReference type="UniPathway" id="UPA00094"/>
<comment type="catalytic activity">
    <reaction evidence="11">
        <text>a fatty acyl-[ACP] + malonyl-[ACP] + H(+) = a 3-oxoacyl-[ACP] + holo-[ACP] + CO2</text>
        <dbReference type="Rhea" id="RHEA:22836"/>
        <dbReference type="Rhea" id="RHEA-COMP:9623"/>
        <dbReference type="Rhea" id="RHEA-COMP:9685"/>
        <dbReference type="Rhea" id="RHEA-COMP:9916"/>
        <dbReference type="Rhea" id="RHEA-COMP:14125"/>
        <dbReference type="ChEBI" id="CHEBI:15378"/>
        <dbReference type="ChEBI" id="CHEBI:16526"/>
        <dbReference type="ChEBI" id="CHEBI:64479"/>
        <dbReference type="ChEBI" id="CHEBI:78449"/>
        <dbReference type="ChEBI" id="CHEBI:78776"/>
        <dbReference type="ChEBI" id="CHEBI:138651"/>
    </reaction>
</comment>
<keyword evidence="9 11" id="KW-0275">Fatty acid biosynthesis</keyword>
<dbReference type="AlphaFoldDB" id="A0A120KLR9"/>
<keyword evidence="5 11" id="KW-0444">Lipid biosynthesis</keyword>
<keyword evidence="16" id="KW-1185">Reference proteome</keyword>
<comment type="similarity">
    <text evidence="2 11 13">Belongs to the thiolase-like superfamily. Beta-ketoacyl-ACP synthases family.</text>
</comment>
<feature type="domain" description="Ketosynthase family 3 (KS3)" evidence="14">
    <location>
        <begin position="3"/>
        <end position="413"/>
    </location>
</feature>
<dbReference type="SMART" id="SM00825">
    <property type="entry name" value="PKS_KS"/>
    <property type="match status" value="1"/>
</dbReference>
<dbReference type="PANTHER" id="PTHR11712:SF336">
    <property type="entry name" value="3-OXOACYL-[ACYL-CARRIER-PROTEIN] SYNTHASE, MITOCHONDRIAL"/>
    <property type="match status" value="1"/>
</dbReference>
<keyword evidence="10 11" id="KW-0012">Acyltransferase</keyword>
<dbReference type="KEGG" id="dfi:AXF13_02840"/>
<dbReference type="EMBL" id="CP014229">
    <property type="protein sequence ID" value="AMD89134.1"/>
    <property type="molecule type" value="Genomic_DNA"/>
</dbReference>
<sequence>MKDTALVITGMGAVTPIGIGVPAYWKNLVNGACGVGPITRFDASDMAVRIAAEVRDFDPAAMLPHAVARTTSAFMQYAFAAAEEALRDSGLDMAAVAAEPERVGVVMGTAMDGVTTVARTQDAFQASRTGKVSPHFVPMVIGNVAAAQVAIAHGLRGPSLTLNTACSAGGDALMTAAMLLLSGEADAVLAMGGESILCPIVVSSLTQAKALSRRNDEPRTACRPFDLSRDGFVIGEGGGALLLETEAHALARGAEVKAVLAGWGNTIDGHHITAPEPRGTGAAACMRAALRRAGLRPADIGYINAHGTSTLLGDRAETLAIKNVFGGAAVAPPASSTKGATGHLMGAGGLTEVIACIQVIREGVLPPTLNYSTPDPLCDLDYVPNTARPAVVRAAMSNSLGFGGQNSSIIVSRYPS</sequence>
<dbReference type="PIRSF" id="PIRSF000447">
    <property type="entry name" value="KAS_II"/>
    <property type="match status" value="1"/>
</dbReference>
<dbReference type="STRING" id="44742.AXF13_02840"/>
<evidence type="ECO:0000259" key="14">
    <source>
        <dbReference type="PROSITE" id="PS52004"/>
    </source>
</evidence>
<evidence type="ECO:0000256" key="13">
    <source>
        <dbReference type="RuleBase" id="RU003694"/>
    </source>
</evidence>
<evidence type="ECO:0000256" key="10">
    <source>
        <dbReference type="ARBA" id="ARBA00023315"/>
    </source>
</evidence>
<dbReference type="InterPro" id="IPR000794">
    <property type="entry name" value="Beta-ketoacyl_synthase"/>
</dbReference>
<evidence type="ECO:0000256" key="4">
    <source>
        <dbReference type="ARBA" id="ARBA00014657"/>
    </source>
</evidence>
<dbReference type="GO" id="GO:0004315">
    <property type="term" value="F:3-oxoacyl-[acyl-carrier-protein] synthase activity"/>
    <property type="evidence" value="ECO:0007669"/>
    <property type="project" value="UniProtKB-EC"/>
</dbReference>
<accession>A0A120KLR9</accession>
<dbReference type="InterPro" id="IPR020841">
    <property type="entry name" value="PKS_Beta-ketoAc_synthase_dom"/>
</dbReference>
<keyword evidence="6 11" id="KW-0808">Transferase</keyword>
<evidence type="ECO:0000256" key="3">
    <source>
        <dbReference type="ARBA" id="ARBA00012356"/>
    </source>
</evidence>
<dbReference type="InterPro" id="IPR014030">
    <property type="entry name" value="Ketoacyl_synth_N"/>
</dbReference>
<evidence type="ECO:0000256" key="12">
    <source>
        <dbReference type="PIRSR" id="PIRSR000447-1"/>
    </source>
</evidence>
<evidence type="ECO:0000256" key="2">
    <source>
        <dbReference type="ARBA" id="ARBA00008467"/>
    </source>
</evidence>
<dbReference type="Pfam" id="PF02801">
    <property type="entry name" value="Ketoacyl-synt_C"/>
    <property type="match status" value="1"/>
</dbReference>
<evidence type="ECO:0000256" key="7">
    <source>
        <dbReference type="ARBA" id="ARBA00022832"/>
    </source>
</evidence>
<evidence type="ECO:0000256" key="5">
    <source>
        <dbReference type="ARBA" id="ARBA00022516"/>
    </source>
</evidence>
<evidence type="ECO:0000313" key="15">
    <source>
        <dbReference type="EMBL" id="AMD89134.1"/>
    </source>
</evidence>
<keyword evidence="8" id="KW-0443">Lipid metabolism</keyword>
<dbReference type="PROSITE" id="PS00606">
    <property type="entry name" value="KS3_1"/>
    <property type="match status" value="1"/>
</dbReference>
<dbReference type="PANTHER" id="PTHR11712">
    <property type="entry name" value="POLYKETIDE SYNTHASE-RELATED"/>
    <property type="match status" value="1"/>
</dbReference>
<dbReference type="InterPro" id="IPR018201">
    <property type="entry name" value="Ketoacyl_synth_AS"/>
</dbReference>
<evidence type="ECO:0000256" key="8">
    <source>
        <dbReference type="ARBA" id="ARBA00023098"/>
    </source>
</evidence>
<keyword evidence="7" id="KW-0276">Fatty acid metabolism</keyword>
<organism evidence="15 16">
    <name type="scientific">Desulfovibrio fairfieldensis</name>
    <dbReference type="NCBI Taxonomy" id="44742"/>
    <lineage>
        <taxon>Bacteria</taxon>
        <taxon>Pseudomonadati</taxon>
        <taxon>Thermodesulfobacteriota</taxon>
        <taxon>Desulfovibrionia</taxon>
        <taxon>Desulfovibrionales</taxon>
        <taxon>Desulfovibrionaceae</taxon>
        <taxon>Desulfovibrio</taxon>
    </lineage>
</organism>
<dbReference type="PROSITE" id="PS52004">
    <property type="entry name" value="KS3_2"/>
    <property type="match status" value="1"/>
</dbReference>
<gene>
    <name evidence="15" type="ORF">AXF13_02840</name>
</gene>
<dbReference type="Proteomes" id="UP000069241">
    <property type="component" value="Chromosome"/>
</dbReference>
<evidence type="ECO:0000256" key="6">
    <source>
        <dbReference type="ARBA" id="ARBA00022679"/>
    </source>
</evidence>
<dbReference type="Pfam" id="PF00109">
    <property type="entry name" value="ketoacyl-synt"/>
    <property type="match status" value="1"/>
</dbReference>
<reference evidence="16" key="1">
    <citation type="submission" date="2016-02" db="EMBL/GenBank/DDBJ databases">
        <authorList>
            <person name="Holder M.E."/>
            <person name="Ajami N.J."/>
            <person name="Petrosino J.F."/>
        </authorList>
    </citation>
    <scope>NUCLEOTIDE SEQUENCE [LARGE SCALE GENOMIC DNA]</scope>
    <source>
        <strain evidence="16">CCUG 45958</strain>
    </source>
</reference>
<dbReference type="Gene3D" id="3.40.47.10">
    <property type="match status" value="1"/>
</dbReference>
<comment type="function">
    <text evidence="11">Involved in the type II fatty acid elongation cycle. Catalyzes the elongation of a wide range of acyl-ACP by the addition of two carbons from malonyl-ACP to an acyl acceptor. Can efficiently catalyze the conversion of palmitoleoyl-ACP (cis-hexadec-9-enoyl-ACP) to cis-vaccenoyl-ACP (cis-octadec-11-enoyl-ACP), an essential step in the thermal regulation of fatty acid composition.</text>
</comment>
<dbReference type="RefSeq" id="WP_062251567.1">
    <property type="nucleotide sequence ID" value="NZ_CP014229.1"/>
</dbReference>
<dbReference type="InterPro" id="IPR014031">
    <property type="entry name" value="Ketoacyl_synth_C"/>
</dbReference>
<name>A0A120KLR9_9BACT</name>
<dbReference type="NCBIfam" id="NF005589">
    <property type="entry name" value="PRK07314.1"/>
    <property type="match status" value="1"/>
</dbReference>
<evidence type="ECO:0000313" key="16">
    <source>
        <dbReference type="Proteomes" id="UP000069241"/>
    </source>
</evidence>
<dbReference type="GO" id="GO:0006633">
    <property type="term" value="P:fatty acid biosynthetic process"/>
    <property type="evidence" value="ECO:0007669"/>
    <property type="project" value="UniProtKB-UniPathway"/>
</dbReference>
<dbReference type="FunFam" id="3.40.47.10:FF:000018">
    <property type="entry name" value="3-oxoacyl-[acyl-carrier-protein] synthase 2"/>
    <property type="match status" value="1"/>
</dbReference>
<comment type="pathway">
    <text evidence="1 11">Lipid metabolism; fatty acid biosynthesis.</text>
</comment>
<feature type="active site" description="For beta-ketoacyl synthase activity" evidence="12">
    <location>
        <position position="166"/>
    </location>
</feature>
<dbReference type="CDD" id="cd00834">
    <property type="entry name" value="KAS_I_II"/>
    <property type="match status" value="1"/>
</dbReference>
<dbReference type="InterPro" id="IPR016039">
    <property type="entry name" value="Thiolase-like"/>
</dbReference>
<dbReference type="InterPro" id="IPR017568">
    <property type="entry name" value="3-oxoacyl-ACP_synth-2"/>
</dbReference>
<comment type="catalytic activity">
    <reaction evidence="11">
        <text>(9Z)-hexadecenoyl-[ACP] + malonyl-[ACP] + H(+) = 3-oxo-(11Z)-octadecenoyl-[ACP] + holo-[ACP] + CO2</text>
        <dbReference type="Rhea" id="RHEA:55040"/>
        <dbReference type="Rhea" id="RHEA-COMP:9623"/>
        <dbReference type="Rhea" id="RHEA-COMP:9685"/>
        <dbReference type="Rhea" id="RHEA-COMP:10800"/>
        <dbReference type="Rhea" id="RHEA-COMP:14074"/>
        <dbReference type="ChEBI" id="CHEBI:15378"/>
        <dbReference type="ChEBI" id="CHEBI:16526"/>
        <dbReference type="ChEBI" id="CHEBI:64479"/>
        <dbReference type="ChEBI" id="CHEBI:78449"/>
        <dbReference type="ChEBI" id="CHEBI:83989"/>
        <dbReference type="ChEBI" id="CHEBI:138538"/>
        <dbReference type="EC" id="2.3.1.179"/>
    </reaction>
</comment>
<evidence type="ECO:0000256" key="1">
    <source>
        <dbReference type="ARBA" id="ARBA00005194"/>
    </source>
</evidence>
<dbReference type="SUPFAM" id="SSF53901">
    <property type="entry name" value="Thiolase-like"/>
    <property type="match status" value="2"/>
</dbReference>
<dbReference type="EC" id="2.3.1.179" evidence="3 11"/>
<evidence type="ECO:0000256" key="9">
    <source>
        <dbReference type="ARBA" id="ARBA00023160"/>
    </source>
</evidence>
<evidence type="ECO:0000256" key="11">
    <source>
        <dbReference type="PIRNR" id="PIRNR000447"/>
    </source>
</evidence>
<protein>
    <recommendedName>
        <fullName evidence="4 11">3-oxoacyl-[acyl-carrier-protein] synthase 2</fullName>
        <ecNumber evidence="3 11">2.3.1.179</ecNumber>
    </recommendedName>
</protein>
<proteinExistence type="inferred from homology"/>